<accession>A0A1V0N1Q0</accession>
<reference evidence="1 2" key="1">
    <citation type="submission" date="2011-10" db="EMBL/GenBank/DDBJ databases">
        <title>Metabolic and evolutionary patterns in the extreme acidophile Ferroplasma acidiphilum.</title>
        <authorList>
            <person name="Golyshina O.V."/>
            <person name="Kozyavkin S.A."/>
            <person name="Tatusov R.L."/>
            <person name="Slesarev A.I."/>
            <person name="Golyshin P.N."/>
        </authorList>
    </citation>
    <scope>NUCLEOTIDE SEQUENCE [LARGE SCALE GENOMIC DNA]</scope>
    <source>
        <strain evidence="2">Y</strain>
    </source>
</reference>
<keyword evidence="2" id="KW-1185">Reference proteome</keyword>
<gene>
    <name evidence="1" type="ORF">FAD_0092</name>
</gene>
<dbReference type="RefSeq" id="WP_081141315.1">
    <property type="nucleotide sequence ID" value="NZ_CP015363.1"/>
</dbReference>
<dbReference type="KEGG" id="fai:FAD_0092"/>
<dbReference type="EMBL" id="CP015363">
    <property type="protein sequence ID" value="ARD84025.1"/>
    <property type="molecule type" value="Genomic_DNA"/>
</dbReference>
<dbReference type="AlphaFoldDB" id="A0A1V0N1Q0"/>
<organism evidence="1 2">
    <name type="scientific">Ferroplasma acidiphilum</name>
    <dbReference type="NCBI Taxonomy" id="74969"/>
    <lineage>
        <taxon>Archaea</taxon>
        <taxon>Methanobacteriati</taxon>
        <taxon>Thermoplasmatota</taxon>
        <taxon>Thermoplasmata</taxon>
        <taxon>Thermoplasmatales</taxon>
        <taxon>Ferroplasmaceae</taxon>
        <taxon>Ferroplasma</taxon>
    </lineage>
</organism>
<evidence type="ECO:0000313" key="1">
    <source>
        <dbReference type="EMBL" id="ARD84025.1"/>
    </source>
</evidence>
<proteinExistence type="predicted"/>
<dbReference type="GeneID" id="84218582"/>
<sequence length="385" mass="44220">MPQYDNQENENSISFREFSIKLNGITEIENLNIDLGWDCDVLLYSRNRNISRITGLFVFDIFNNMEPGGKLMHGGRDMVELITKIKKFRVNGNRIGILGRLLGDIFPIPPDPLDAFDPGIKISSQILDFVPYQTRIEALNAIIRREMIKLVEIREIIKNFDAAEDKLTYAIIKSQDFGVLPKYTEMYNILKSESKDRENLLAALMIGEKTGVNLADMVMLRNYYRYRLTLDGLNGEICECNVNGESCHKIHKKRESVMKKGRKDFNFMNFKVAKSYSENILKIEIINLVKSYMNITGIQYEEGIYDIFPTDANISDLYKLLTCLAFLTGKSVIIADITLNPGHATEIVEFIKRLKSIQNMACLYICTDDEVAENKNRIFDRVIRA</sequence>
<dbReference type="STRING" id="74969.FAD_0092"/>
<evidence type="ECO:0000313" key="2">
    <source>
        <dbReference type="Proteomes" id="UP000192050"/>
    </source>
</evidence>
<name>A0A1V0N1Q0_9ARCH</name>
<dbReference type="Proteomes" id="UP000192050">
    <property type="component" value="Chromosome"/>
</dbReference>
<protein>
    <submittedName>
        <fullName evidence="1">Uncharacterized protein</fullName>
    </submittedName>
</protein>